<evidence type="ECO:0000259" key="4">
    <source>
        <dbReference type="PROSITE" id="PS50158"/>
    </source>
</evidence>
<dbReference type="Pfam" id="PF00098">
    <property type="entry name" value="zf-CCHC"/>
    <property type="match status" value="1"/>
</dbReference>
<dbReference type="Gene3D" id="4.10.60.10">
    <property type="entry name" value="Zinc finger, CCHC-type"/>
    <property type="match status" value="1"/>
</dbReference>
<evidence type="ECO:0000313" key="6">
    <source>
        <dbReference type="Proteomes" id="UP000765509"/>
    </source>
</evidence>
<reference evidence="5" key="1">
    <citation type="submission" date="2021-03" db="EMBL/GenBank/DDBJ databases">
        <title>Draft genome sequence of rust myrtle Austropuccinia psidii MF-1, a brazilian biotype.</title>
        <authorList>
            <person name="Quecine M.C."/>
            <person name="Pachon D.M.R."/>
            <person name="Bonatelli M.L."/>
            <person name="Correr F.H."/>
            <person name="Franceschini L.M."/>
            <person name="Leite T.F."/>
            <person name="Margarido G.R.A."/>
            <person name="Almeida C.A."/>
            <person name="Ferrarezi J.A."/>
            <person name="Labate C.A."/>
        </authorList>
    </citation>
    <scope>NUCLEOTIDE SEQUENCE</scope>
    <source>
        <strain evidence="5">MF-1</strain>
    </source>
</reference>
<accession>A0A9Q3IFL2</accession>
<proteinExistence type="predicted"/>
<comment type="caution">
    <text evidence="5">The sequence shown here is derived from an EMBL/GenBank/DDBJ whole genome shotgun (WGS) entry which is preliminary data.</text>
</comment>
<dbReference type="GO" id="GO:0003676">
    <property type="term" value="F:nucleic acid binding"/>
    <property type="evidence" value="ECO:0007669"/>
    <property type="project" value="InterPro"/>
</dbReference>
<dbReference type="GO" id="GO:0008270">
    <property type="term" value="F:zinc ion binding"/>
    <property type="evidence" value="ECO:0007669"/>
    <property type="project" value="UniProtKB-KW"/>
</dbReference>
<keyword evidence="6" id="KW-1185">Reference proteome</keyword>
<dbReference type="Proteomes" id="UP000765509">
    <property type="component" value="Unassembled WGS sequence"/>
</dbReference>
<gene>
    <name evidence="5" type="ORF">O181_078437</name>
</gene>
<keyword evidence="2" id="KW-0863">Zinc-finger</keyword>
<evidence type="ECO:0000256" key="1">
    <source>
        <dbReference type="ARBA" id="ARBA00022664"/>
    </source>
</evidence>
<dbReference type="InterPro" id="IPR036875">
    <property type="entry name" value="Znf_CCHC_sf"/>
</dbReference>
<dbReference type="GO" id="GO:0006397">
    <property type="term" value="P:mRNA processing"/>
    <property type="evidence" value="ECO:0007669"/>
    <property type="project" value="UniProtKB-KW"/>
</dbReference>
<keyword evidence="2" id="KW-0862">Zinc</keyword>
<evidence type="ECO:0000313" key="5">
    <source>
        <dbReference type="EMBL" id="MBW0538722.1"/>
    </source>
</evidence>
<evidence type="ECO:0000256" key="3">
    <source>
        <dbReference type="SAM" id="MobiDB-lite"/>
    </source>
</evidence>
<feature type="region of interest" description="Disordered" evidence="3">
    <location>
        <begin position="88"/>
        <end position="139"/>
    </location>
</feature>
<keyword evidence="2" id="KW-0479">Metal-binding</keyword>
<keyword evidence="1" id="KW-0507">mRNA processing</keyword>
<sequence>MAEEAGHGGRVKLCKSTAIVLGYGKQPYDIANTLQDVRKRENIGKYSPHKSSGFKEKQSFRVEFKEKPRENVAEVAKKKNTCHNCGSTDHYANNCPKAKKKVPEDSESESMGDAIKEQSDDDQNTREELLAEYQEETPLDIQDIQLEAGMSQETAKKNLCQHTQDA</sequence>
<feature type="domain" description="CCHC-type" evidence="4">
    <location>
        <begin position="82"/>
        <end position="97"/>
    </location>
</feature>
<dbReference type="SMART" id="SM00343">
    <property type="entry name" value="ZnF_C2HC"/>
    <property type="match status" value="1"/>
</dbReference>
<dbReference type="InterPro" id="IPR001878">
    <property type="entry name" value="Znf_CCHC"/>
</dbReference>
<name>A0A9Q3IFL2_9BASI</name>
<organism evidence="5 6">
    <name type="scientific">Austropuccinia psidii MF-1</name>
    <dbReference type="NCBI Taxonomy" id="1389203"/>
    <lineage>
        <taxon>Eukaryota</taxon>
        <taxon>Fungi</taxon>
        <taxon>Dikarya</taxon>
        <taxon>Basidiomycota</taxon>
        <taxon>Pucciniomycotina</taxon>
        <taxon>Pucciniomycetes</taxon>
        <taxon>Pucciniales</taxon>
        <taxon>Sphaerophragmiaceae</taxon>
        <taxon>Austropuccinia</taxon>
    </lineage>
</organism>
<feature type="compositionally biased region" description="Basic and acidic residues" evidence="3">
    <location>
        <begin position="114"/>
        <end position="129"/>
    </location>
</feature>
<evidence type="ECO:0000256" key="2">
    <source>
        <dbReference type="PROSITE-ProRule" id="PRU00047"/>
    </source>
</evidence>
<dbReference type="AlphaFoldDB" id="A0A9Q3IFL2"/>
<dbReference type="EMBL" id="AVOT02043298">
    <property type="protein sequence ID" value="MBW0538722.1"/>
    <property type="molecule type" value="Genomic_DNA"/>
</dbReference>
<protein>
    <recommendedName>
        <fullName evidence="4">CCHC-type domain-containing protein</fullName>
    </recommendedName>
</protein>
<dbReference type="PROSITE" id="PS50158">
    <property type="entry name" value="ZF_CCHC"/>
    <property type="match status" value="1"/>
</dbReference>
<dbReference type="SUPFAM" id="SSF57756">
    <property type="entry name" value="Retrovirus zinc finger-like domains"/>
    <property type="match status" value="1"/>
</dbReference>